<dbReference type="InterPro" id="IPR055455">
    <property type="entry name" value="HEAT_PSME4"/>
</dbReference>
<keyword evidence="6" id="KW-0227">DNA damage</keyword>
<name>A0AAN6GCB3_9BASI</name>
<dbReference type="InterPro" id="IPR011989">
    <property type="entry name" value="ARM-like"/>
</dbReference>
<keyword evidence="4" id="KW-0963">Cytoplasm</keyword>
<dbReference type="Pfam" id="PF16507">
    <property type="entry name" value="HEAT_PSME4_mid"/>
    <property type="match status" value="1"/>
</dbReference>
<dbReference type="EMBL" id="JAPDMQ010000136">
    <property type="protein sequence ID" value="KAK0533478.1"/>
    <property type="molecule type" value="Genomic_DNA"/>
</dbReference>
<dbReference type="Gene3D" id="1.25.10.10">
    <property type="entry name" value="Leucine-rich Repeat Variant"/>
    <property type="match status" value="1"/>
</dbReference>
<evidence type="ECO:0000256" key="6">
    <source>
        <dbReference type="ARBA" id="ARBA00022763"/>
    </source>
</evidence>
<keyword evidence="7" id="KW-0234">DNA repair</keyword>
<comment type="subcellular location">
    <subcellularLocation>
        <location evidence="2">Cytoplasm</location>
    </subcellularLocation>
    <subcellularLocation>
        <location evidence="1">Nucleus speckle</location>
    </subcellularLocation>
</comment>
<keyword evidence="14" id="KW-1185">Reference proteome</keyword>
<accession>A0AAN6GCB3</accession>
<evidence type="ECO:0000256" key="3">
    <source>
        <dbReference type="ARBA" id="ARBA00005739"/>
    </source>
</evidence>
<dbReference type="GO" id="GO:0016607">
    <property type="term" value="C:nuclear speck"/>
    <property type="evidence" value="ECO:0007669"/>
    <property type="project" value="UniProtKB-SubCell"/>
</dbReference>
<keyword evidence="8" id="KW-0539">Nucleus</keyword>
<evidence type="ECO:0000256" key="1">
    <source>
        <dbReference type="ARBA" id="ARBA00004324"/>
    </source>
</evidence>
<dbReference type="SUPFAM" id="SSF48371">
    <property type="entry name" value="ARM repeat"/>
    <property type="match status" value="1"/>
</dbReference>
<feature type="compositionally biased region" description="Basic and acidic residues" evidence="9">
    <location>
        <begin position="37"/>
        <end position="73"/>
    </location>
</feature>
<sequence>MDNDEVEMLASDNEADAVSDAGSEDEEIATEQLDAAKAAKEAAEGGKKDSDKDADSKKAGEEQKPQKKKKLSEAERRQALLIHNFSFPFETESLDDFDLRLDTIIQRLTECIETKDWSTSFAQWEHRLQCLMSLKYPLKHQTQANLARLFYELAVLPHLPRWITSLAAKKFIDLASDRKTLLPRLQLRWKPLFHAIEPFLAPKSRSVSLGSGVGGATSANAATDLAKTSTLLRLALSANWYFISEASYERSRALAEAKEGEQVAEDPDAPDLVDEMLDTFLPLMDGSDLDSVIRIQSLLVHFLPLSHPKKWLPAMFRLWESFNSSLFADQMLDLLARLSTHHIRDPARMNSEPHWKFRNGGWIECVQKWDAKRTEWKVKQEQIKAAAQSATKAETDTTKESAAPVDGGDVAMREATSGAGNAATANSAEADTDAALEAEEAEGDFDDDILYEDMFGLEKERVEDDAGVGDVPSPVDARDKSGKRGIAQEIGIFTTEQFELIMTELLRSCGLPVGSDRFGKATTASPGGARTGVDATTSRGTLVMKKPADRIVSFATIIAFSLAEDGPKAGAGLSEVPTDGTSTPTNGGPVGFTKNTEQSLLQQTLLKVPGMPAVKGRQTFLAGSRALDCVARFVQATETFFHPSNWGLWQIRLSSFLHSMSTSVVQRIRSERKHGGKYCRTPVEFRITEDIEREFVLCLRTVCLLSMFAKDSITINRTQTTLKNLALLKPELIMPAVLERSYTSLEALETTQRTTAIISALSALAFPLVSRKIYPAGAQQLVPLLHLCIPGIDLNDPTKTIATCMFVMMSMGSICVDDLTRPEVQSSDDAGSGGPVEAMDADRPALTGDDDTNKETQALSEERREANEALRLSTSGFEDWVIQFFNSAIKVYEFLPEEGRGGRQGGKTEEAVVSFLNAATDATCQAMSEHMFDIAFKIVFKHCTSTTSSNTVKHMGSLVASFARAGGPKVLNKLLPICVERIREELDHGASSARTTSTTTPLDSDTALHHYLSVLWGALHCPGQYLVPHKDVLISLLRDVSERCRSERGFNFVARLLHKIFSLCTAIFPLEGRFVNPSTWKDPKFQQNSHLWWGKLYSVKEVEFDWHSPSDDEIAFVLQMLQEVIAPMMDSIEALLAKPVSERDKVWSNDFCRFVTHVRTVFEAIPSLIQLEEKGGGAPVSDLTSAVDEFIAIPPRFRSGFVLTDPKDARYQEVLAFRERFGDLMLTAAKTSRGSAAEDQIDCVKQVIKSIQSYLCSYSFNSSDFKGCSAAFRFLRKTTKLYTTQTSFPRKLWIRKFSLHQLSVARLNSFHRKRTAKDDELIAQVLDFSLSDYVSIRKRAQSLLQTIGSHYDGSRTLCMPKLLESLKPASADDQMKAALFILMSRGFFRYSFDDDKRLHTYLLSLLSAQYRTKKSIQDLIKKNSESSACRREMSGSSLKVHHPSPVNNTLGAFPEIMTIDVSPISNDLQTAVKQARTNLLDEVAPAEPALLDAVRKKVADRFSNKDKLFEVLLPRILHFIQAKDTHWAYALYGARLLRALTRKDRPLNKDLCIHIAQTMKHEDPKMRRYAQITMSKNLYYLKLRTLCKSEQDLVRQKSTSPFKHTEPIPQPVPSDWVAKQLASFAEGGVTATTHLMDHTGRGWLVLPAEQSYYIEPADSSSVIQWEAASKQAMDAVKEIIAQKEWWDTVMAHAAQEKDRNFVSGEGVSFFKGIFQIYGIEMLPLVQETVEKNIAERDRHKHRAAAEVICSSLRAAKHWPLGDQQKVWAWFMSLWPLILKTCSPDSLVLWVMTVENILYRRDPRRGRALIDTIVERAKESIKGEGDQSPWEQMRAQNFLRSVLLSLQTKFTAWAPEFVDLYCENIGHDFQEVRSILSENLADLDLLDTAPSFPNTKAFLEECAKNRGSLLSRSALYEARLDQLANNLRSWRAERVPTAIGTSQYDRASLTTLKWVSTTLIDHRTSAIAGQAIKFLPEIFSMLELLDNPELSATAKLVLNQIAVYPFTADLIASLVRKLLEVIRSSHGSWRIRLDVLPILQIVYFRNLFYLKSDVVHEVNELLLELLEDTHLEVREMASLTLSGIIRCSQRGMIRQLKDRFTEKVKSVRLPKRDAPHYQEKLLQLHGGILGVVALLSASPYTVPEWMPELIVDTVAAHTDDPVPISTTVRRCAAAWKATHQDTWHEERSKFTDEQLQEVTEWTLGRSDYFV</sequence>
<dbReference type="GO" id="GO:0006281">
    <property type="term" value="P:DNA repair"/>
    <property type="evidence" value="ECO:0007669"/>
    <property type="project" value="UniProtKB-KW"/>
</dbReference>
<evidence type="ECO:0000256" key="2">
    <source>
        <dbReference type="ARBA" id="ARBA00004496"/>
    </source>
</evidence>
<dbReference type="InterPro" id="IPR016024">
    <property type="entry name" value="ARM-type_fold"/>
</dbReference>
<dbReference type="PANTHER" id="PTHR32170:SF3">
    <property type="entry name" value="PROTEASOME ACTIVATOR COMPLEX SUBUNIT 4"/>
    <property type="match status" value="1"/>
</dbReference>
<dbReference type="Pfam" id="PF11919">
    <property type="entry name" value="PSME4_C"/>
    <property type="match status" value="1"/>
</dbReference>
<dbReference type="GO" id="GO:0005829">
    <property type="term" value="C:cytosol"/>
    <property type="evidence" value="ECO:0007669"/>
    <property type="project" value="TreeGrafter"/>
</dbReference>
<comment type="caution">
    <text evidence="13">The sequence shown here is derived from an EMBL/GenBank/DDBJ whole genome shotgun (WGS) entry which is preliminary data.</text>
</comment>
<feature type="region of interest" description="Disordered" evidence="9">
    <location>
        <begin position="823"/>
        <end position="867"/>
    </location>
</feature>
<keyword evidence="5" id="KW-0677">Repeat</keyword>
<gene>
    <name evidence="13" type="primary">BLM3_2</name>
    <name evidence="13" type="ORF">OC842_002958</name>
</gene>
<comment type="similarity">
    <text evidence="3">Belongs to the BLM10 family.</text>
</comment>
<protein>
    <submittedName>
        <fullName evidence="13">Proteasome activator BLM10</fullName>
    </submittedName>
</protein>
<dbReference type="PANTHER" id="PTHR32170">
    <property type="entry name" value="PROTEASOME ACTIVATOR COMPLEX SUBUNIT 4"/>
    <property type="match status" value="1"/>
</dbReference>
<feature type="domain" description="Proteasome activator Blm10 middle HEAT repeats region" evidence="11">
    <location>
        <begin position="631"/>
        <end position="1169"/>
    </location>
</feature>
<proteinExistence type="inferred from homology"/>
<dbReference type="GO" id="GO:0010499">
    <property type="term" value="P:proteasomal ubiquitin-independent protein catabolic process"/>
    <property type="evidence" value="ECO:0007669"/>
    <property type="project" value="TreeGrafter"/>
</dbReference>
<evidence type="ECO:0000256" key="8">
    <source>
        <dbReference type="ARBA" id="ARBA00023242"/>
    </source>
</evidence>
<evidence type="ECO:0000259" key="12">
    <source>
        <dbReference type="Pfam" id="PF23096"/>
    </source>
</evidence>
<organism evidence="13 14">
    <name type="scientific">Tilletia horrida</name>
    <dbReference type="NCBI Taxonomy" id="155126"/>
    <lineage>
        <taxon>Eukaryota</taxon>
        <taxon>Fungi</taxon>
        <taxon>Dikarya</taxon>
        <taxon>Basidiomycota</taxon>
        <taxon>Ustilaginomycotina</taxon>
        <taxon>Exobasidiomycetes</taxon>
        <taxon>Tilletiales</taxon>
        <taxon>Tilletiaceae</taxon>
        <taxon>Tilletia</taxon>
    </lineage>
</organism>
<evidence type="ECO:0000313" key="14">
    <source>
        <dbReference type="Proteomes" id="UP001176521"/>
    </source>
</evidence>
<reference evidence="13" key="1">
    <citation type="journal article" date="2023" name="PhytoFront">
        <title>Draft Genome Resources of Seven Strains of Tilletia horrida, Causal Agent of Kernel Smut of Rice.</title>
        <authorList>
            <person name="Khanal S."/>
            <person name="Antony Babu S."/>
            <person name="Zhou X.G."/>
        </authorList>
    </citation>
    <scope>NUCLEOTIDE SEQUENCE</scope>
    <source>
        <strain evidence="13">TX3</strain>
    </source>
</reference>
<dbReference type="Pfam" id="PF23096">
    <property type="entry name" value="HEAT_PSME4"/>
    <property type="match status" value="1"/>
</dbReference>
<keyword evidence="13" id="KW-0647">Proteasome</keyword>
<feature type="region of interest" description="Disordered" evidence="9">
    <location>
        <begin position="388"/>
        <end position="409"/>
    </location>
</feature>
<feature type="domain" description="Proteasome activator complex subunit 4 C-terminal" evidence="10">
    <location>
        <begin position="2121"/>
        <end position="2208"/>
    </location>
</feature>
<dbReference type="GO" id="GO:0000502">
    <property type="term" value="C:proteasome complex"/>
    <property type="evidence" value="ECO:0007669"/>
    <property type="project" value="UniProtKB-KW"/>
</dbReference>
<feature type="domain" description="Proteasome activator complex subunit 4-like HEAT repeat-like" evidence="12">
    <location>
        <begin position="1675"/>
        <end position="1819"/>
    </location>
</feature>
<evidence type="ECO:0000313" key="13">
    <source>
        <dbReference type="EMBL" id="KAK0533478.1"/>
    </source>
</evidence>
<evidence type="ECO:0000256" key="9">
    <source>
        <dbReference type="SAM" id="MobiDB-lite"/>
    </source>
</evidence>
<dbReference type="GO" id="GO:0070628">
    <property type="term" value="F:proteasome binding"/>
    <property type="evidence" value="ECO:0007669"/>
    <property type="project" value="InterPro"/>
</dbReference>
<dbReference type="InterPro" id="IPR035309">
    <property type="entry name" value="PSME4"/>
</dbReference>
<feature type="region of interest" description="Disordered" evidence="9">
    <location>
        <begin position="462"/>
        <end position="482"/>
    </location>
</feature>
<dbReference type="GO" id="GO:0016504">
    <property type="term" value="F:peptidase activator activity"/>
    <property type="evidence" value="ECO:0007669"/>
    <property type="project" value="InterPro"/>
</dbReference>
<evidence type="ECO:0000259" key="11">
    <source>
        <dbReference type="Pfam" id="PF16507"/>
    </source>
</evidence>
<dbReference type="InterPro" id="IPR021843">
    <property type="entry name" value="PSME4_C"/>
</dbReference>
<evidence type="ECO:0000256" key="4">
    <source>
        <dbReference type="ARBA" id="ARBA00022490"/>
    </source>
</evidence>
<evidence type="ECO:0000259" key="10">
    <source>
        <dbReference type="Pfam" id="PF11919"/>
    </source>
</evidence>
<evidence type="ECO:0000256" key="7">
    <source>
        <dbReference type="ARBA" id="ARBA00023204"/>
    </source>
</evidence>
<feature type="region of interest" description="Disordered" evidence="9">
    <location>
        <begin position="1"/>
        <end position="73"/>
    </location>
</feature>
<feature type="compositionally biased region" description="Acidic residues" evidence="9">
    <location>
        <begin position="1"/>
        <end position="29"/>
    </location>
</feature>
<dbReference type="Proteomes" id="UP001176521">
    <property type="component" value="Unassembled WGS sequence"/>
</dbReference>
<evidence type="ECO:0000256" key="5">
    <source>
        <dbReference type="ARBA" id="ARBA00022737"/>
    </source>
</evidence>
<dbReference type="InterPro" id="IPR032430">
    <property type="entry name" value="Blm10_mid"/>
</dbReference>